<dbReference type="AlphaFoldDB" id="A0A5C1NKP9"/>
<sequence>MDILLAFTPNGTSASSSAPAAQDDTVDPSLMNGKSFAEQLDAARSPDASSDSASEVPSEGKHDHQDSADNPSDPQHSLVPDAHYAALPADASTLPPAYTGLVVAGLAAGTAEPLSSELLSSKPLLNESLTHEPISHGALPNERLMSAGQDARPLDQAGERLAQMIEVRQERRGAVTSSSAFPVSPGSLSPLSRSVSSVPENVVQAPSSNSAILALTGREEQTRHQTLNDQPVEAAEGNRPAGPGPAYPAHFDNRTPAALPDRMASTEYAGGLEKKEAVSTASSVHSHDSALTPAGSTMTSSSARLPGASGPGTFQASIALPVNDPAWSGQLSSTLARFSQARSTAEGDHRVELRLHPAELGPLSISLRLGEHGAQAQFFSTHPQVRHAVEQAIPQLREALAEQGIQLGDTSVGSQGFAQDESSHSSTSARLAETEDLQITAVAEVTQGTSPRASRMEGRIDLYA</sequence>
<feature type="region of interest" description="Disordered" evidence="1">
    <location>
        <begin position="219"/>
        <end position="245"/>
    </location>
</feature>
<feature type="region of interest" description="Disordered" evidence="1">
    <location>
        <begin position="172"/>
        <end position="193"/>
    </location>
</feature>
<dbReference type="InterPro" id="IPR052563">
    <property type="entry name" value="FliK"/>
</dbReference>
<keyword evidence="3" id="KW-0282">Flagellum</keyword>
<dbReference type="EMBL" id="CP038437">
    <property type="protein sequence ID" value="QEM83826.1"/>
    <property type="molecule type" value="Genomic_DNA"/>
</dbReference>
<feature type="region of interest" description="Disordered" evidence="1">
    <location>
        <begin position="445"/>
        <end position="464"/>
    </location>
</feature>
<evidence type="ECO:0000313" key="3">
    <source>
        <dbReference type="EMBL" id="QEM83826.1"/>
    </source>
</evidence>
<feature type="region of interest" description="Disordered" evidence="1">
    <location>
        <begin position="271"/>
        <end position="309"/>
    </location>
</feature>
<gene>
    <name evidence="3" type="ORF">E4T21_21320</name>
</gene>
<organism evidence="3 4">
    <name type="scientific">Halomonas binhaiensis</name>
    <dbReference type="NCBI Taxonomy" id="2562282"/>
    <lineage>
        <taxon>Bacteria</taxon>
        <taxon>Pseudomonadati</taxon>
        <taxon>Pseudomonadota</taxon>
        <taxon>Gammaproteobacteria</taxon>
        <taxon>Oceanospirillales</taxon>
        <taxon>Halomonadaceae</taxon>
        <taxon>Halomonas</taxon>
    </lineage>
</organism>
<dbReference type="OrthoDB" id="1792985at2"/>
<evidence type="ECO:0000259" key="2">
    <source>
        <dbReference type="Pfam" id="PF02120"/>
    </source>
</evidence>
<feature type="compositionally biased region" description="Basic and acidic residues" evidence="1">
    <location>
        <begin position="58"/>
        <end position="67"/>
    </location>
</feature>
<feature type="compositionally biased region" description="Low complexity" evidence="1">
    <location>
        <begin position="42"/>
        <end position="54"/>
    </location>
</feature>
<name>A0A5C1NKP9_9GAMM</name>
<keyword evidence="3" id="KW-0966">Cell projection</keyword>
<feature type="region of interest" description="Disordered" evidence="1">
    <location>
        <begin position="1"/>
        <end position="82"/>
    </location>
</feature>
<feature type="region of interest" description="Disordered" evidence="1">
    <location>
        <begin position="411"/>
        <end position="431"/>
    </location>
</feature>
<dbReference type="RefSeq" id="WP_149286946.1">
    <property type="nucleotide sequence ID" value="NZ_CP038437.2"/>
</dbReference>
<evidence type="ECO:0000313" key="4">
    <source>
        <dbReference type="Proteomes" id="UP000324285"/>
    </source>
</evidence>
<dbReference type="Gene3D" id="3.30.750.140">
    <property type="match status" value="1"/>
</dbReference>
<reference evidence="3" key="1">
    <citation type="submission" date="2021-02" db="EMBL/GenBank/DDBJ databases">
        <title>Strain Y2R2, a novel species of the genus Halomonas.</title>
        <authorList>
            <person name="Huang H."/>
        </authorList>
    </citation>
    <scope>NUCLEOTIDE SEQUENCE</scope>
    <source>
        <strain evidence="3">Y2R2</strain>
    </source>
</reference>
<dbReference type="InterPro" id="IPR021136">
    <property type="entry name" value="Flagellar_hook_control-like_C"/>
</dbReference>
<keyword evidence="4" id="KW-1185">Reference proteome</keyword>
<feature type="compositionally biased region" description="Low complexity" evidence="1">
    <location>
        <begin position="182"/>
        <end position="193"/>
    </location>
</feature>
<dbReference type="InterPro" id="IPR038610">
    <property type="entry name" value="FliK-like_C_sf"/>
</dbReference>
<dbReference type="CDD" id="cd17470">
    <property type="entry name" value="T3SS_Flik_C"/>
    <property type="match status" value="1"/>
</dbReference>
<feature type="compositionally biased region" description="Basic and acidic residues" evidence="1">
    <location>
        <begin position="454"/>
        <end position="464"/>
    </location>
</feature>
<feature type="compositionally biased region" description="Polar residues" evidence="1">
    <location>
        <begin position="294"/>
        <end position="303"/>
    </location>
</feature>
<dbReference type="Pfam" id="PF02120">
    <property type="entry name" value="Flg_hook"/>
    <property type="match status" value="1"/>
</dbReference>
<protein>
    <submittedName>
        <fullName evidence="3">Flagellar hook-length control protein FliK</fullName>
    </submittedName>
</protein>
<proteinExistence type="predicted"/>
<dbReference type="KEGG" id="hbh:E4T21_21320"/>
<feature type="domain" description="Flagellar hook-length control protein-like C-terminal" evidence="2">
    <location>
        <begin position="343"/>
        <end position="419"/>
    </location>
</feature>
<keyword evidence="3" id="KW-0969">Cilium</keyword>
<accession>A0A5C1NKP9</accession>
<dbReference type="PANTHER" id="PTHR37533:SF2">
    <property type="entry name" value="FLAGELLAR HOOK-LENGTH CONTROL PROTEIN"/>
    <property type="match status" value="1"/>
</dbReference>
<dbReference type="PANTHER" id="PTHR37533">
    <property type="entry name" value="FLAGELLAR HOOK-LENGTH CONTROL PROTEIN"/>
    <property type="match status" value="1"/>
</dbReference>
<evidence type="ECO:0000256" key="1">
    <source>
        <dbReference type="SAM" id="MobiDB-lite"/>
    </source>
</evidence>
<dbReference type="Proteomes" id="UP000324285">
    <property type="component" value="Chromosome"/>
</dbReference>